<dbReference type="KEGG" id="act:ACLA_061610"/>
<organism evidence="1 2">
    <name type="scientific">Aspergillus clavatus (strain ATCC 1007 / CBS 513.65 / DSM 816 / NCTC 3887 / NRRL 1 / QM 1276 / 107)</name>
    <dbReference type="NCBI Taxonomy" id="344612"/>
    <lineage>
        <taxon>Eukaryota</taxon>
        <taxon>Fungi</taxon>
        <taxon>Dikarya</taxon>
        <taxon>Ascomycota</taxon>
        <taxon>Pezizomycotina</taxon>
        <taxon>Eurotiomycetes</taxon>
        <taxon>Eurotiomycetidae</taxon>
        <taxon>Eurotiales</taxon>
        <taxon>Aspergillaceae</taxon>
        <taxon>Aspergillus</taxon>
        <taxon>Aspergillus subgen. Fumigati</taxon>
    </lineage>
</organism>
<dbReference type="Proteomes" id="UP000006701">
    <property type="component" value="Unassembled WGS sequence"/>
</dbReference>
<evidence type="ECO:0000313" key="2">
    <source>
        <dbReference type="Proteomes" id="UP000006701"/>
    </source>
</evidence>
<dbReference type="GeneID" id="4705858"/>
<proteinExistence type="predicted"/>
<dbReference type="RefSeq" id="XP_001273625.1">
    <property type="nucleotide sequence ID" value="XM_001273624.1"/>
</dbReference>
<dbReference type="EMBL" id="DS027050">
    <property type="protein sequence ID" value="EAW12199.1"/>
    <property type="molecule type" value="Genomic_DNA"/>
</dbReference>
<dbReference type="VEuPathDB" id="FungiDB:ACLA_061610"/>
<dbReference type="OrthoDB" id="4483845at2759"/>
<gene>
    <name evidence="1" type="ORF">ACLA_061610</name>
</gene>
<evidence type="ECO:0000313" key="1">
    <source>
        <dbReference type="EMBL" id="EAW12199.1"/>
    </source>
</evidence>
<dbReference type="AlphaFoldDB" id="A1CCE2"/>
<accession>A1CCE2</accession>
<reference evidence="1 2" key="1">
    <citation type="journal article" date="2008" name="PLoS Genet.">
        <title>Genomic islands in the pathogenic filamentous fungus Aspergillus fumigatus.</title>
        <authorList>
            <person name="Fedorova N.D."/>
            <person name="Khaldi N."/>
            <person name="Joardar V.S."/>
            <person name="Maiti R."/>
            <person name="Amedeo P."/>
            <person name="Anderson M.J."/>
            <person name="Crabtree J."/>
            <person name="Silva J.C."/>
            <person name="Badger J.H."/>
            <person name="Albarraq A."/>
            <person name="Angiuoli S."/>
            <person name="Bussey H."/>
            <person name="Bowyer P."/>
            <person name="Cotty P.J."/>
            <person name="Dyer P.S."/>
            <person name="Egan A."/>
            <person name="Galens K."/>
            <person name="Fraser-Liggett C.M."/>
            <person name="Haas B.J."/>
            <person name="Inman J.M."/>
            <person name="Kent R."/>
            <person name="Lemieux S."/>
            <person name="Malavazi I."/>
            <person name="Orvis J."/>
            <person name="Roemer T."/>
            <person name="Ronning C.M."/>
            <person name="Sundaram J.P."/>
            <person name="Sutton G."/>
            <person name="Turner G."/>
            <person name="Venter J.C."/>
            <person name="White O.R."/>
            <person name="Whitty B.R."/>
            <person name="Youngman P."/>
            <person name="Wolfe K.H."/>
            <person name="Goldman G.H."/>
            <person name="Wortman J.R."/>
            <person name="Jiang B."/>
            <person name="Denning D.W."/>
            <person name="Nierman W.C."/>
        </authorList>
    </citation>
    <scope>NUCLEOTIDE SEQUENCE [LARGE SCALE GENOMIC DNA]</scope>
    <source>
        <strain evidence="2">ATCC 1007 / CBS 513.65 / DSM 816 / NCTC 3887 / NRRL 1</strain>
    </source>
</reference>
<sequence>MEQNKPIHIERGCYFDLGPDTGSIQNVSFRAFSIFYHGASELPYSNAKLEGRRTQEPSEIVFEI</sequence>
<dbReference type="HOGENOM" id="CLU_2867247_0_0_1"/>
<dbReference type="STRING" id="344612.A1CCE2"/>
<keyword evidence="2" id="KW-1185">Reference proteome</keyword>
<protein>
    <submittedName>
        <fullName evidence="1">Uncharacterized protein</fullName>
    </submittedName>
</protein>
<name>A1CCE2_ASPCL</name>